<dbReference type="GeneID" id="92087352"/>
<evidence type="ECO:0000256" key="1">
    <source>
        <dbReference type="ARBA" id="ARBA00022801"/>
    </source>
</evidence>
<dbReference type="Gene3D" id="3.40.50.1000">
    <property type="entry name" value="HAD superfamily/HAD-like"/>
    <property type="match status" value="2"/>
</dbReference>
<dbReference type="InterPro" id="IPR023198">
    <property type="entry name" value="PGP-like_dom2"/>
</dbReference>
<accession>A0ABR1W6J1</accession>
<comment type="caution">
    <text evidence="3">The sequence shown here is derived from an EMBL/GenBank/DDBJ whole genome shotgun (WGS) entry which is preliminary data.</text>
</comment>
<dbReference type="PANTHER" id="PTHR43316">
    <property type="entry name" value="HYDROLASE, HALOACID DELAHOGENASE-RELATED"/>
    <property type="match status" value="1"/>
</dbReference>
<dbReference type="Proteomes" id="UP001480595">
    <property type="component" value="Unassembled WGS sequence"/>
</dbReference>
<evidence type="ECO:0000256" key="2">
    <source>
        <dbReference type="SAM" id="MobiDB-lite"/>
    </source>
</evidence>
<dbReference type="InterPro" id="IPR023214">
    <property type="entry name" value="HAD_sf"/>
</dbReference>
<keyword evidence="1" id="KW-0378">Hydrolase</keyword>
<dbReference type="SUPFAM" id="SSF56784">
    <property type="entry name" value="HAD-like"/>
    <property type="match status" value="1"/>
</dbReference>
<dbReference type="InterPro" id="IPR036412">
    <property type="entry name" value="HAD-like_sf"/>
</dbReference>
<feature type="region of interest" description="Disordered" evidence="2">
    <location>
        <begin position="56"/>
        <end position="83"/>
    </location>
</feature>
<protein>
    <submittedName>
        <fullName evidence="3">Haloacid dehalogenase</fullName>
    </submittedName>
</protein>
<gene>
    <name evidence="3" type="ORF">PG994_002880</name>
</gene>
<dbReference type="Pfam" id="PF00702">
    <property type="entry name" value="Hydrolase"/>
    <property type="match status" value="1"/>
</dbReference>
<dbReference type="PANTHER" id="PTHR43316:SF3">
    <property type="entry name" value="HALOACID DEHALOGENASE, TYPE II (AFU_ORTHOLOGUE AFUA_2G07750)-RELATED"/>
    <property type="match status" value="1"/>
</dbReference>
<name>A0ABR1W6J1_9PEZI</name>
<organism evidence="3 4">
    <name type="scientific">Apiospora phragmitis</name>
    <dbReference type="NCBI Taxonomy" id="2905665"/>
    <lineage>
        <taxon>Eukaryota</taxon>
        <taxon>Fungi</taxon>
        <taxon>Dikarya</taxon>
        <taxon>Ascomycota</taxon>
        <taxon>Pezizomycotina</taxon>
        <taxon>Sordariomycetes</taxon>
        <taxon>Xylariomycetidae</taxon>
        <taxon>Amphisphaeriales</taxon>
        <taxon>Apiosporaceae</taxon>
        <taxon>Apiospora</taxon>
    </lineage>
</organism>
<proteinExistence type="predicted"/>
<reference evidence="3 4" key="1">
    <citation type="submission" date="2023-01" db="EMBL/GenBank/DDBJ databases">
        <title>Analysis of 21 Apiospora genomes using comparative genomics revels a genus with tremendous synthesis potential of carbohydrate active enzymes and secondary metabolites.</title>
        <authorList>
            <person name="Sorensen T."/>
        </authorList>
    </citation>
    <scope>NUCLEOTIDE SEQUENCE [LARGE SCALE GENOMIC DNA]</scope>
    <source>
        <strain evidence="3 4">CBS 135458</strain>
    </source>
</reference>
<dbReference type="NCBIfam" id="TIGR01493">
    <property type="entry name" value="HAD-SF-IA-v2"/>
    <property type="match status" value="1"/>
</dbReference>
<evidence type="ECO:0000313" key="3">
    <source>
        <dbReference type="EMBL" id="KAK8079073.1"/>
    </source>
</evidence>
<dbReference type="PRINTS" id="PR00413">
    <property type="entry name" value="HADHALOGNASE"/>
</dbReference>
<dbReference type="Gene3D" id="1.10.150.240">
    <property type="entry name" value="Putative phosphatase, domain 2"/>
    <property type="match status" value="1"/>
</dbReference>
<sequence>MQQRPEAYVFDVYGTVVNWRHSLAKGLEASARKVIEEPSSGVDEAILTRAKDMTFSTRDTSTPMRGPRKAMGRRERPRSFSQEELHQRNLETLISEFKLDGLWTTPEQTDQLVHLWHELDAWPDSAAAIARFAQLGPVTALSDGSIWGSDTCMAYKPDPSVYLGAVRKLGFEPADVALVAAHLGDLWGAKQCGLRALYIERPFEERYTEGEVEEARCAGWVDMWVAYEAGSGLLGVVEWLEAMGE</sequence>
<dbReference type="InterPro" id="IPR051540">
    <property type="entry name" value="S-2-haloacid_dehalogenase"/>
</dbReference>
<dbReference type="InterPro" id="IPR006439">
    <property type="entry name" value="HAD-SF_hydro_IA"/>
</dbReference>
<keyword evidence="4" id="KW-1185">Reference proteome</keyword>
<feature type="compositionally biased region" description="Basic and acidic residues" evidence="2">
    <location>
        <begin position="72"/>
        <end position="83"/>
    </location>
</feature>
<evidence type="ECO:0000313" key="4">
    <source>
        <dbReference type="Proteomes" id="UP001480595"/>
    </source>
</evidence>
<dbReference type="EMBL" id="JAQQWL010000003">
    <property type="protein sequence ID" value="KAK8079073.1"/>
    <property type="molecule type" value="Genomic_DNA"/>
</dbReference>
<dbReference type="RefSeq" id="XP_066720144.1">
    <property type="nucleotide sequence ID" value="XM_066854289.1"/>
</dbReference>